<organism evidence="1 2">
    <name type="scientific">Immundisolibacter cernigliae</name>
    <dbReference type="NCBI Taxonomy" id="1810504"/>
    <lineage>
        <taxon>Bacteria</taxon>
        <taxon>Pseudomonadati</taxon>
        <taxon>Pseudomonadota</taxon>
        <taxon>Gammaproteobacteria</taxon>
        <taxon>Immundisolibacterales</taxon>
        <taxon>Immundisolibacteraceae</taxon>
        <taxon>Immundisolibacter</taxon>
    </lineage>
</organism>
<proteinExistence type="predicted"/>
<evidence type="ECO:0000313" key="2">
    <source>
        <dbReference type="Proteomes" id="UP000092952"/>
    </source>
</evidence>
<dbReference type="EMBL" id="CP014671">
    <property type="protein sequence ID" value="ANX04385.1"/>
    <property type="molecule type" value="Genomic_DNA"/>
</dbReference>
<dbReference type="KEGG" id="gbi:PG2T_09480"/>
<sequence length="193" mass="21212">MLRHGFQRAAGESSNVQVFLPAVQGAVFEFPRFALEELSYIVRPDALLVLPSDSRPERFELAEQVTARVVRVLSHTPISGIGHNFEFREPAAIPQEVAVFTGSRQDLVDQMPEGWAPAGVVIASSFKNGAETVHVNIQRQWDGGAISVKFNFHHPVSNVDQAIAVLEGRDGYVNMAQNLVFAKTVIASLYRGD</sequence>
<evidence type="ECO:0000313" key="1">
    <source>
        <dbReference type="EMBL" id="ANX04385.1"/>
    </source>
</evidence>
<protein>
    <submittedName>
        <fullName evidence="1">Uncharacterized protein</fullName>
    </submittedName>
</protein>
<reference evidence="2" key="1">
    <citation type="submission" date="2016-03" db="EMBL/GenBank/DDBJ databases">
        <title>Complete genome sequence of Solimmundus cernigliae, representing a novel lineage of polycyclic aromatic hydrocarbon degraders within the Gammaproteobacteria.</title>
        <authorList>
            <person name="Singleton D.R."/>
            <person name="Dickey A.N."/>
            <person name="Scholl E.H."/>
            <person name="Wright F.A."/>
            <person name="Aitken M.D."/>
        </authorList>
    </citation>
    <scope>NUCLEOTIDE SEQUENCE [LARGE SCALE GENOMIC DNA]</scope>
    <source>
        <strain evidence="2">TR3.2</strain>
    </source>
</reference>
<accession>A0A1B1YUD2</accession>
<dbReference type="InParanoid" id="A0A1B1YUD2"/>
<dbReference type="Proteomes" id="UP000092952">
    <property type="component" value="Chromosome"/>
</dbReference>
<name>A0A1B1YUD2_9GAMM</name>
<dbReference type="AlphaFoldDB" id="A0A1B1YUD2"/>
<keyword evidence="2" id="KW-1185">Reference proteome</keyword>
<gene>
    <name evidence="1" type="ORF">PG2T_09480</name>
</gene>